<dbReference type="AlphaFoldDB" id="A0A0D3CSK6"/>
<dbReference type="PANTHER" id="PTHR48435">
    <property type="entry name" value="POLYPROTEIN"/>
    <property type="match status" value="1"/>
</dbReference>
<dbReference type="PANTHER" id="PTHR48435:SF1">
    <property type="entry name" value="POLYPROTEIN"/>
    <property type="match status" value="1"/>
</dbReference>
<sequence length="94" mass="10884">MQEKSVLATLHHQIVYRIQDHALDLVLPSSDEALYLEVSSTSQSPKFIQILRQISREELLYRLLESWVTSYENLRQGTQSSCQSSEACFHSRND</sequence>
<reference evidence="1 2" key="1">
    <citation type="journal article" date="2014" name="Genome Biol.">
        <title>Transcriptome and methylome profiling reveals relics of genome dominance in the mesopolyploid Brassica oleracea.</title>
        <authorList>
            <person name="Parkin I.A."/>
            <person name="Koh C."/>
            <person name="Tang H."/>
            <person name="Robinson S.J."/>
            <person name="Kagale S."/>
            <person name="Clarke W.E."/>
            <person name="Town C.D."/>
            <person name="Nixon J."/>
            <person name="Krishnakumar V."/>
            <person name="Bidwell S.L."/>
            <person name="Denoeud F."/>
            <person name="Belcram H."/>
            <person name="Links M.G."/>
            <person name="Just J."/>
            <person name="Clarke C."/>
            <person name="Bender T."/>
            <person name="Huebert T."/>
            <person name="Mason A.S."/>
            <person name="Pires J.C."/>
            <person name="Barker G."/>
            <person name="Moore J."/>
            <person name="Walley P.G."/>
            <person name="Manoli S."/>
            <person name="Batley J."/>
            <person name="Edwards D."/>
            <person name="Nelson M.N."/>
            <person name="Wang X."/>
            <person name="Paterson A.H."/>
            <person name="King G."/>
            <person name="Bancroft I."/>
            <person name="Chalhoub B."/>
            <person name="Sharpe A.G."/>
        </authorList>
    </citation>
    <scope>NUCLEOTIDE SEQUENCE</scope>
    <source>
        <strain evidence="1 2">cv. TO1000</strain>
    </source>
</reference>
<dbReference type="EnsemblPlants" id="Bo6g055860.1">
    <property type="protein sequence ID" value="Bo6g055860.1"/>
    <property type="gene ID" value="Bo6g055860"/>
</dbReference>
<dbReference type="OMA" id="WRVLISI"/>
<proteinExistence type="predicted"/>
<accession>A0A0D3CSK6</accession>
<name>A0A0D3CSK6_BRAOL</name>
<dbReference type="InterPro" id="IPR053098">
    <property type="entry name" value="Petuviruses_polyprotein"/>
</dbReference>
<evidence type="ECO:0000313" key="1">
    <source>
        <dbReference type="EnsemblPlants" id="Bo6g055860.1"/>
    </source>
</evidence>
<evidence type="ECO:0000313" key="2">
    <source>
        <dbReference type="Proteomes" id="UP000032141"/>
    </source>
</evidence>
<protein>
    <submittedName>
        <fullName evidence="1">Uncharacterized protein</fullName>
    </submittedName>
</protein>
<dbReference type="HOGENOM" id="CLU_2389268_0_0_1"/>
<dbReference type="Proteomes" id="UP000032141">
    <property type="component" value="Chromosome C6"/>
</dbReference>
<reference evidence="1" key="2">
    <citation type="submission" date="2015-03" db="UniProtKB">
        <authorList>
            <consortium name="EnsemblPlants"/>
        </authorList>
    </citation>
    <scope>IDENTIFICATION</scope>
</reference>
<organism evidence="1 2">
    <name type="scientific">Brassica oleracea var. oleracea</name>
    <dbReference type="NCBI Taxonomy" id="109376"/>
    <lineage>
        <taxon>Eukaryota</taxon>
        <taxon>Viridiplantae</taxon>
        <taxon>Streptophyta</taxon>
        <taxon>Embryophyta</taxon>
        <taxon>Tracheophyta</taxon>
        <taxon>Spermatophyta</taxon>
        <taxon>Magnoliopsida</taxon>
        <taxon>eudicotyledons</taxon>
        <taxon>Gunneridae</taxon>
        <taxon>Pentapetalae</taxon>
        <taxon>rosids</taxon>
        <taxon>malvids</taxon>
        <taxon>Brassicales</taxon>
        <taxon>Brassicaceae</taxon>
        <taxon>Brassiceae</taxon>
        <taxon>Brassica</taxon>
    </lineage>
</organism>
<keyword evidence="2" id="KW-1185">Reference proteome</keyword>
<dbReference type="Gramene" id="Bo6g055860.1">
    <property type="protein sequence ID" value="Bo6g055860.1"/>
    <property type="gene ID" value="Bo6g055860"/>
</dbReference>